<protein>
    <submittedName>
        <fullName evidence="1">Uncharacterized protein</fullName>
    </submittedName>
</protein>
<dbReference type="PATRIC" id="fig|1656095.3.peg.3714"/>
<dbReference type="AlphaFoldDB" id="A0A0J8VQ84"/>
<reference evidence="1 2" key="1">
    <citation type="submission" date="2015-06" db="EMBL/GenBank/DDBJ databases">
        <title>Genome sequencing of Cronobacter sp. strain DJ34 isolated from petroleum contaminated sludge of Duliajan Oil Fields, Assam, India.</title>
        <authorList>
            <person name="Pal S."/>
            <person name="Banerjee T.D."/>
            <person name="Roy A."/>
            <person name="Sar P."/>
            <person name="Kazy S.K."/>
        </authorList>
    </citation>
    <scope>NUCLEOTIDE SEQUENCE [LARGE SCALE GENOMIC DNA]</scope>
    <source>
        <strain evidence="1 2">DJ34</strain>
    </source>
</reference>
<dbReference type="Proteomes" id="UP000037315">
    <property type="component" value="Unassembled WGS sequence"/>
</dbReference>
<evidence type="ECO:0000313" key="1">
    <source>
        <dbReference type="EMBL" id="KMV35346.1"/>
    </source>
</evidence>
<organism evidence="1 2">
    <name type="scientific">Franconibacter pulveris</name>
    <dbReference type="NCBI Taxonomy" id="435910"/>
    <lineage>
        <taxon>Bacteria</taxon>
        <taxon>Pseudomonadati</taxon>
        <taxon>Pseudomonadota</taxon>
        <taxon>Gammaproteobacteria</taxon>
        <taxon>Enterobacterales</taxon>
        <taxon>Enterobacteriaceae</taxon>
        <taxon>Franconibacter</taxon>
    </lineage>
</organism>
<dbReference type="EMBL" id="LFEJ01000012">
    <property type="protein sequence ID" value="KMV35346.1"/>
    <property type="molecule type" value="Genomic_DNA"/>
</dbReference>
<name>A0A0J8VQ84_9ENTR</name>
<proteinExistence type="predicted"/>
<comment type="caution">
    <text evidence="1">The sequence shown here is derived from an EMBL/GenBank/DDBJ whole genome shotgun (WGS) entry which is preliminary data.</text>
</comment>
<sequence>MWLLKPEIKSTRMDIQNPTEQTNRPATAVVADKGVPQSDSFAKYAAAFFNMSRSSVTRFNSF</sequence>
<gene>
    <name evidence="1" type="ORF">ACH50_08595</name>
</gene>
<accession>A0A0J8VQ84</accession>
<keyword evidence="2" id="KW-1185">Reference proteome</keyword>
<evidence type="ECO:0000313" key="2">
    <source>
        <dbReference type="Proteomes" id="UP000037315"/>
    </source>
</evidence>